<dbReference type="SUPFAM" id="SSF54909">
    <property type="entry name" value="Dimeric alpha+beta barrel"/>
    <property type="match status" value="1"/>
</dbReference>
<accession>A0A543FDN8</accession>
<dbReference type="Pfam" id="PF03795">
    <property type="entry name" value="YCII"/>
    <property type="match status" value="1"/>
</dbReference>
<dbReference type="Proteomes" id="UP000316331">
    <property type="component" value="Unassembled WGS sequence"/>
</dbReference>
<reference evidence="3 4" key="1">
    <citation type="submission" date="2019-06" db="EMBL/GenBank/DDBJ databases">
        <title>Sequencing the genomes of 1000 actinobacteria strains.</title>
        <authorList>
            <person name="Klenk H.-P."/>
        </authorList>
    </citation>
    <scope>NUCLEOTIDE SEQUENCE [LARGE SCALE GENOMIC DNA]</scope>
    <source>
        <strain evidence="3 4">DSM 103495</strain>
    </source>
</reference>
<dbReference type="RefSeq" id="WP_141809871.1">
    <property type="nucleotide sequence ID" value="NZ_VFPG01000001.1"/>
</dbReference>
<sequence length="87" mass="9641">MNKYLVMVMRTPRFDPAVIEPHKEFLNGLVERGRLVESGRFTDGTGGAYVIRAENLAAAREIAFADPVHTTGASELTVYEWEITVSA</sequence>
<comment type="caution">
    <text evidence="3">The sequence shown here is derived from an EMBL/GenBank/DDBJ whole genome shotgun (WGS) entry which is preliminary data.</text>
</comment>
<evidence type="ECO:0000313" key="4">
    <source>
        <dbReference type="Proteomes" id="UP000316331"/>
    </source>
</evidence>
<dbReference type="AlphaFoldDB" id="A0A543FDN8"/>
<comment type="similarity">
    <text evidence="1">Belongs to the YciI family.</text>
</comment>
<protein>
    <submittedName>
        <fullName evidence="3">Uncharacterized protein YciI</fullName>
    </submittedName>
</protein>
<dbReference type="PANTHER" id="PTHR37828:SF1">
    <property type="entry name" value="YCII-RELATED DOMAIN-CONTAINING PROTEIN"/>
    <property type="match status" value="1"/>
</dbReference>
<feature type="domain" description="YCII-related" evidence="2">
    <location>
        <begin position="16"/>
        <end position="82"/>
    </location>
</feature>
<evidence type="ECO:0000256" key="1">
    <source>
        <dbReference type="ARBA" id="ARBA00007689"/>
    </source>
</evidence>
<dbReference type="Gene3D" id="3.30.70.1060">
    <property type="entry name" value="Dimeric alpha+beta barrel"/>
    <property type="match status" value="1"/>
</dbReference>
<proteinExistence type="inferred from homology"/>
<evidence type="ECO:0000259" key="2">
    <source>
        <dbReference type="Pfam" id="PF03795"/>
    </source>
</evidence>
<gene>
    <name evidence="3" type="ORF">FB390_3541</name>
</gene>
<name>A0A543FDN8_9NOCA</name>
<dbReference type="EMBL" id="VFPG01000001">
    <property type="protein sequence ID" value="TQM31871.1"/>
    <property type="molecule type" value="Genomic_DNA"/>
</dbReference>
<dbReference type="InterPro" id="IPR011008">
    <property type="entry name" value="Dimeric_a/b-barrel"/>
</dbReference>
<organism evidence="3 4">
    <name type="scientific">Nocardia bhagyanarayanae</name>
    <dbReference type="NCBI Taxonomy" id="1215925"/>
    <lineage>
        <taxon>Bacteria</taxon>
        <taxon>Bacillati</taxon>
        <taxon>Actinomycetota</taxon>
        <taxon>Actinomycetes</taxon>
        <taxon>Mycobacteriales</taxon>
        <taxon>Nocardiaceae</taxon>
        <taxon>Nocardia</taxon>
    </lineage>
</organism>
<dbReference type="PANTHER" id="PTHR37828">
    <property type="entry name" value="GSR2449 PROTEIN"/>
    <property type="match status" value="1"/>
</dbReference>
<dbReference type="InterPro" id="IPR005545">
    <property type="entry name" value="YCII"/>
</dbReference>
<keyword evidence="4" id="KW-1185">Reference proteome</keyword>
<dbReference type="OrthoDB" id="8968203at2"/>
<evidence type="ECO:0000313" key="3">
    <source>
        <dbReference type="EMBL" id="TQM31871.1"/>
    </source>
</evidence>